<dbReference type="NCBIfam" id="TIGR03891">
    <property type="entry name" value="thiopep_ocin"/>
    <property type="match status" value="1"/>
</dbReference>
<dbReference type="InterPro" id="IPR023809">
    <property type="entry name" value="Thiopep_bacteriocin_synth_dom"/>
</dbReference>
<organism evidence="3 4">
    <name type="scientific">Nonomuraea guangzhouensis</name>
    <dbReference type="NCBI Taxonomy" id="1291555"/>
    <lineage>
        <taxon>Bacteria</taxon>
        <taxon>Bacillati</taxon>
        <taxon>Actinomycetota</taxon>
        <taxon>Actinomycetes</taxon>
        <taxon>Streptosporangiales</taxon>
        <taxon>Streptosporangiaceae</taxon>
        <taxon>Nonomuraea</taxon>
    </lineage>
</organism>
<evidence type="ECO:0000259" key="1">
    <source>
        <dbReference type="Pfam" id="PF04738"/>
    </source>
</evidence>
<dbReference type="Proteomes" id="UP001597097">
    <property type="component" value="Unassembled WGS sequence"/>
</dbReference>
<dbReference type="InterPro" id="IPR006827">
    <property type="entry name" value="Lant_deHydtase_N"/>
</dbReference>
<keyword evidence="4" id="KW-1185">Reference proteome</keyword>
<evidence type="ECO:0000313" key="4">
    <source>
        <dbReference type="Proteomes" id="UP001597097"/>
    </source>
</evidence>
<dbReference type="Pfam" id="PF14028">
    <property type="entry name" value="Lant_dehydr_C"/>
    <property type="match status" value="1"/>
</dbReference>
<protein>
    <submittedName>
        <fullName evidence="3">Lantibiotic dehydratase</fullName>
    </submittedName>
</protein>
<dbReference type="EMBL" id="JBHUCM010000064">
    <property type="protein sequence ID" value="MFD1546251.1"/>
    <property type="molecule type" value="Genomic_DNA"/>
</dbReference>
<dbReference type="Pfam" id="PF04738">
    <property type="entry name" value="Lant_dehydr_N"/>
    <property type="match status" value="1"/>
</dbReference>
<evidence type="ECO:0000259" key="2">
    <source>
        <dbReference type="Pfam" id="PF14028"/>
    </source>
</evidence>
<accession>A0ABW4GVA3</accession>
<feature type="domain" description="Thiopeptide-type bacteriocin biosynthesis" evidence="2">
    <location>
        <begin position="756"/>
        <end position="1002"/>
    </location>
</feature>
<sequence length="1016" mass="112150">MPEEIEFAVADFALLRTPALSAGHAAVTLEDLDPDDPEQCDRMIDYLRRVSAPPLVREALEVSSRSLARILDKVDRGADVSHARLRRTVYAVTKYVLRMSTRPTPFGLLAGVEIAGFGDRTRVSLGGAHRKAVRPDMDWLLALVRRWERDPAILRGLRVVVNDLAQLRGDRLVLPYIRADDQGGHAHETSVRHSAAVRRVCELAGTATPYAELAELLRAEFPEASEQVVESMLAELVRHEFLLTDLRPPSYGGDPVRHVLDRVGAREPEAVALAEIDRALLTYARRPPGEGVEQLRTVMTAMDRLRAADQPVQVDLRVDARVTLPVAVVHELEHAVTTLGRITADTGLAHLSQYHEEFVERYGIDNPVPLKELLDPARGLGPPAGYLRPSGSRPPAAHAEVPSGRARLLAELAQRASRDGCREVVLEADHVRRLSVNDTEARPSAMELPVTVLANSARALDEGDFRLVIPAASGSSQLGAFFGRFLHLFADSPRPIAGLRDLHTATDGAVAAQLTFQPHRTRLGNVGRVPRVLDQVVSVGAYADDPGVLGVDDLAVYADLARLRVLSLSLGREIKPMPFHLMNLYTGAPNAARLLAEISQAGTGVWRGWQWGSLNHLPFLPRVRYGRTVVASARWLPPASLRDPAQPGGQWPGLLDEWRAQWAVPDQVEATLGDQRITLDLTSPLHRGLLRRELARQPDLVLHERPCGGEPGTGWLHGFANEVVVPFLPRHRPPSAPRAPVRLTSSRPRHLPGGQWLYAKLYVPAEQHDDLLATAVPPLIDAVRSRIGRWYFLRYADPDPHLRLRFHGGRHVLPLLHDWARDLCGSGRAQRLVLDTYEPEVARYGGEKAMELAEQVFHADSEAVLAQLRLRLDGMDDLPSEVLAAANYVDILGGLGDEGWQQWLLANYPKGAHHRAFRRHREPALRLIDPAGDWSALRASPYAKDLPAIWAPRSRAVSAYGEVLRPGEPSWTTAVNSLLHMHHNRLVGVDREAESASYAIARGVVQAARDRQAFGT</sequence>
<evidence type="ECO:0000313" key="3">
    <source>
        <dbReference type="EMBL" id="MFD1546251.1"/>
    </source>
</evidence>
<dbReference type="RefSeq" id="WP_219536428.1">
    <property type="nucleotide sequence ID" value="NZ_JAHKRM010000030.1"/>
</dbReference>
<feature type="domain" description="Lantibiotic dehydratase N-terminal" evidence="1">
    <location>
        <begin position="54"/>
        <end position="690"/>
    </location>
</feature>
<proteinExistence type="predicted"/>
<gene>
    <name evidence="3" type="ORF">ACFSJ0_55105</name>
</gene>
<reference evidence="4" key="1">
    <citation type="journal article" date="2019" name="Int. J. Syst. Evol. Microbiol.">
        <title>The Global Catalogue of Microorganisms (GCM) 10K type strain sequencing project: providing services to taxonomists for standard genome sequencing and annotation.</title>
        <authorList>
            <consortium name="The Broad Institute Genomics Platform"/>
            <consortium name="The Broad Institute Genome Sequencing Center for Infectious Disease"/>
            <person name="Wu L."/>
            <person name="Ma J."/>
        </authorList>
    </citation>
    <scope>NUCLEOTIDE SEQUENCE [LARGE SCALE GENOMIC DNA]</scope>
    <source>
        <strain evidence="4">CGMCC 1.15399</strain>
    </source>
</reference>
<comment type="caution">
    <text evidence="3">The sequence shown here is derived from an EMBL/GenBank/DDBJ whole genome shotgun (WGS) entry which is preliminary data.</text>
</comment>
<name>A0ABW4GVA3_9ACTN</name>